<protein>
    <submittedName>
        <fullName evidence="2">Ubiquitin and ribosomal protein s27a</fullName>
    </submittedName>
</protein>
<accession>V2WQC6</accession>
<feature type="compositionally biased region" description="Polar residues" evidence="1">
    <location>
        <begin position="32"/>
        <end position="57"/>
    </location>
</feature>
<keyword evidence="2" id="KW-0687">Ribonucleoprotein</keyword>
<reference evidence="2 3" key="1">
    <citation type="journal article" date="2014" name="BMC Genomics">
        <title>Genome and secretome analysis of the hemibiotrophic fungal pathogen, Moniliophthora roreri, which causes frosty pod rot disease of cacao: mechanisms of the biotrophic and necrotrophic phases.</title>
        <authorList>
            <person name="Meinhardt L.W."/>
            <person name="Costa G.G.L."/>
            <person name="Thomazella D.P.T."/>
            <person name="Teixeira P.J.P.L."/>
            <person name="Carazzolle M.F."/>
            <person name="Schuster S.C."/>
            <person name="Carlson J.E."/>
            <person name="Guiltinan M.J."/>
            <person name="Mieczkowski P."/>
            <person name="Farmer A."/>
            <person name="Ramaraj T."/>
            <person name="Crozier J."/>
            <person name="Davis R.E."/>
            <person name="Shao J."/>
            <person name="Melnick R.L."/>
            <person name="Pereira G.A.G."/>
            <person name="Bailey B.A."/>
        </authorList>
    </citation>
    <scope>NUCLEOTIDE SEQUENCE [LARGE SCALE GENOMIC DNA]</scope>
    <source>
        <strain evidence="2 3">MCA 2997</strain>
    </source>
</reference>
<evidence type="ECO:0000313" key="3">
    <source>
        <dbReference type="Proteomes" id="UP000017559"/>
    </source>
</evidence>
<dbReference type="AlphaFoldDB" id="V2WQC6"/>
<organism evidence="2 3">
    <name type="scientific">Moniliophthora roreri (strain MCA 2997)</name>
    <name type="common">Cocoa frosty pod rot fungus</name>
    <name type="synonym">Crinipellis roreri</name>
    <dbReference type="NCBI Taxonomy" id="1381753"/>
    <lineage>
        <taxon>Eukaryota</taxon>
        <taxon>Fungi</taxon>
        <taxon>Dikarya</taxon>
        <taxon>Basidiomycota</taxon>
        <taxon>Agaricomycotina</taxon>
        <taxon>Agaricomycetes</taxon>
        <taxon>Agaricomycetidae</taxon>
        <taxon>Agaricales</taxon>
        <taxon>Marasmiineae</taxon>
        <taxon>Marasmiaceae</taxon>
        <taxon>Moniliophthora</taxon>
    </lineage>
</organism>
<sequence length="256" mass="28398">MADSCNFVTQPSFSHPPEAIYGQTAPELLLPSSDNESDPLSSDESVNGGSMKETTQGPVGPFKNRSIFLSMDWALNVCHVAKGASSKIINKKSSAVSEEEEEEEEEEGRSQTSSEIITFSVPFIASDGWHMGHVDISVPYAGYRCKESDAIKFRVKDIYYSPDAPVEHVYGEVYTLDQMLEMEMDVMKRVPKNSEHEVVLAALMNSLDMTLLANFGTALLWPSYNVLGNLSHYIQLKPSMHAMNAILFILTLLDSF</sequence>
<keyword evidence="2" id="KW-0689">Ribosomal protein</keyword>
<evidence type="ECO:0000313" key="2">
    <source>
        <dbReference type="EMBL" id="ESK82430.1"/>
    </source>
</evidence>
<feature type="region of interest" description="Disordered" evidence="1">
    <location>
        <begin position="90"/>
        <end position="113"/>
    </location>
</feature>
<dbReference type="Proteomes" id="UP000017559">
    <property type="component" value="Unassembled WGS sequence"/>
</dbReference>
<comment type="caution">
    <text evidence="2">The sequence shown here is derived from an EMBL/GenBank/DDBJ whole genome shotgun (WGS) entry which is preliminary data.</text>
</comment>
<name>V2WQC6_MONRO</name>
<feature type="compositionally biased region" description="Acidic residues" evidence="1">
    <location>
        <begin position="97"/>
        <end position="107"/>
    </location>
</feature>
<dbReference type="OrthoDB" id="3208495at2759"/>
<feature type="compositionally biased region" description="Polar residues" evidence="1">
    <location>
        <begin position="1"/>
        <end position="13"/>
    </location>
</feature>
<keyword evidence="3" id="KW-1185">Reference proteome</keyword>
<gene>
    <name evidence="2" type="ORF">Moror_5414</name>
</gene>
<dbReference type="STRING" id="1381753.V2WQC6"/>
<feature type="region of interest" description="Disordered" evidence="1">
    <location>
        <begin position="1"/>
        <end position="59"/>
    </location>
</feature>
<dbReference type="HOGENOM" id="CLU_1086214_0_0_1"/>
<dbReference type="GO" id="GO:0005840">
    <property type="term" value="C:ribosome"/>
    <property type="evidence" value="ECO:0007669"/>
    <property type="project" value="UniProtKB-KW"/>
</dbReference>
<dbReference type="EMBL" id="AWSO01001934">
    <property type="protein sequence ID" value="ESK82430.1"/>
    <property type="molecule type" value="Genomic_DNA"/>
</dbReference>
<evidence type="ECO:0000256" key="1">
    <source>
        <dbReference type="SAM" id="MobiDB-lite"/>
    </source>
</evidence>
<dbReference type="KEGG" id="mrr:Moror_5414"/>
<proteinExistence type="predicted"/>